<dbReference type="AlphaFoldDB" id="A0A918FFE0"/>
<proteinExistence type="predicted"/>
<feature type="region of interest" description="Disordered" evidence="1">
    <location>
        <begin position="222"/>
        <end position="270"/>
    </location>
</feature>
<reference evidence="2" key="1">
    <citation type="journal article" date="2014" name="Int. J. Syst. Evol. Microbiol.">
        <title>Complete genome sequence of Corynebacterium casei LMG S-19264T (=DSM 44701T), isolated from a smear-ripened cheese.</title>
        <authorList>
            <consortium name="US DOE Joint Genome Institute (JGI-PGF)"/>
            <person name="Walter F."/>
            <person name="Albersmeier A."/>
            <person name="Kalinowski J."/>
            <person name="Ruckert C."/>
        </authorList>
    </citation>
    <scope>NUCLEOTIDE SEQUENCE</scope>
    <source>
        <strain evidence="2">JCM 31311</strain>
    </source>
</reference>
<comment type="caution">
    <text evidence="2">The sequence shown here is derived from an EMBL/GenBank/DDBJ whole genome shotgun (WGS) entry which is preliminary data.</text>
</comment>
<evidence type="ECO:0000313" key="2">
    <source>
        <dbReference type="EMBL" id="GGR34617.1"/>
    </source>
</evidence>
<keyword evidence="3" id="KW-1185">Reference proteome</keyword>
<gene>
    <name evidence="2" type="ORF">GCM10008957_50900</name>
</gene>
<organism evidence="2 3">
    <name type="scientific">Deinococcus ruber</name>
    <dbReference type="NCBI Taxonomy" id="1848197"/>
    <lineage>
        <taxon>Bacteria</taxon>
        <taxon>Thermotogati</taxon>
        <taxon>Deinococcota</taxon>
        <taxon>Deinococci</taxon>
        <taxon>Deinococcales</taxon>
        <taxon>Deinococcaceae</taxon>
        <taxon>Deinococcus</taxon>
    </lineage>
</organism>
<dbReference type="EMBL" id="BMQL01000064">
    <property type="protein sequence ID" value="GGR34617.1"/>
    <property type="molecule type" value="Genomic_DNA"/>
</dbReference>
<accession>A0A918FFE0</accession>
<feature type="compositionally biased region" description="Basic and acidic residues" evidence="1">
    <location>
        <begin position="222"/>
        <end position="234"/>
    </location>
</feature>
<protein>
    <recommendedName>
        <fullName evidence="4">Replication protein</fullName>
    </recommendedName>
</protein>
<name>A0A918FFE0_9DEIO</name>
<evidence type="ECO:0000256" key="1">
    <source>
        <dbReference type="SAM" id="MobiDB-lite"/>
    </source>
</evidence>
<evidence type="ECO:0000313" key="3">
    <source>
        <dbReference type="Proteomes" id="UP000603865"/>
    </source>
</evidence>
<sequence>MPSQSTFLETFLARQRAKGHGAGPLFETLERLSNTSDLPQTGEHPASRAVLSGYGRAYSQIPESVPVATVQRLALELAPIETLTACMDAAECPKTARLAFRVLFGLALDVMRLRGLPVRPTTAEFHLPLELLAAHLEISRETLWRNLKPLTAAGVLAERDHYGTLDGRTAVTGKIWAVSLDPARVLAGRANRVRISPEAMKYPWRDLDRDRREGRTVFNLTRTDEQKAQAKQQREQNAQARAEAQERANQRKAARVQATARGEKPLKGRAAATVNAARTRAEKSPPSAALGAVQQSIKSLKTVDRAEVVSWVLTPFLSQSESVTLTVASGPTSALEAIYTLPSLTGLSKKLRGTAVEESARTLAAAFDDTANLRFWCWLLWQMLRASDQGQHWADDISCVLARVLHDLKHDETMHAATAKRRAALVVAALNASGLLEALRQIAPTRVGVKPQAHAA</sequence>
<reference evidence="2" key="2">
    <citation type="submission" date="2020-09" db="EMBL/GenBank/DDBJ databases">
        <authorList>
            <person name="Sun Q."/>
            <person name="Ohkuma M."/>
        </authorList>
    </citation>
    <scope>NUCLEOTIDE SEQUENCE</scope>
    <source>
        <strain evidence="2">JCM 31311</strain>
    </source>
</reference>
<evidence type="ECO:0008006" key="4">
    <source>
        <dbReference type="Google" id="ProtNLM"/>
    </source>
</evidence>
<dbReference type="Proteomes" id="UP000603865">
    <property type="component" value="Unassembled WGS sequence"/>
</dbReference>